<keyword evidence="4" id="KW-0067">ATP-binding</keyword>
<dbReference type="PANTHER" id="PTHR47959">
    <property type="entry name" value="ATP-DEPENDENT RNA HELICASE RHLE-RELATED"/>
    <property type="match status" value="1"/>
</dbReference>
<feature type="region of interest" description="Disordered" evidence="6">
    <location>
        <begin position="232"/>
        <end position="269"/>
    </location>
</feature>
<protein>
    <submittedName>
        <fullName evidence="9">ATP-dependent RNA helicase rhlB</fullName>
        <ecNumber evidence="9">3.6.4.13</ecNumber>
    </submittedName>
</protein>
<dbReference type="PROSITE" id="PS51192">
    <property type="entry name" value="HELICASE_ATP_BIND_1"/>
    <property type="match status" value="1"/>
</dbReference>
<gene>
    <name evidence="9" type="primary">rhlB_1</name>
    <name evidence="9" type="ORF">NCTC12971_00185</name>
</gene>
<evidence type="ECO:0000313" key="10">
    <source>
        <dbReference type="Proteomes" id="UP000307968"/>
    </source>
</evidence>
<dbReference type="SUPFAM" id="SSF52540">
    <property type="entry name" value="P-loop containing nucleoside triphosphate hydrolases"/>
    <property type="match status" value="1"/>
</dbReference>
<dbReference type="InterPro" id="IPR000629">
    <property type="entry name" value="RNA-helicase_DEAD-box_CS"/>
</dbReference>
<reference evidence="9 10" key="1">
    <citation type="submission" date="2019-05" db="EMBL/GenBank/DDBJ databases">
        <authorList>
            <consortium name="Pathogen Informatics"/>
        </authorList>
    </citation>
    <scope>NUCLEOTIDE SEQUENCE [LARGE SCALE GENOMIC DNA]</scope>
    <source>
        <strain evidence="9 10">NCTC12971</strain>
    </source>
</reference>
<accession>A0A4U9H806</accession>
<dbReference type="InterPro" id="IPR050079">
    <property type="entry name" value="DEAD_box_RNA_helicase"/>
</dbReference>
<proteinExistence type="inferred from homology"/>
<feature type="domain" description="Helicase ATP-binding" evidence="7">
    <location>
        <begin position="1"/>
        <end position="59"/>
    </location>
</feature>
<evidence type="ECO:0000256" key="5">
    <source>
        <dbReference type="ARBA" id="ARBA00038437"/>
    </source>
</evidence>
<evidence type="ECO:0000313" key="9">
    <source>
        <dbReference type="EMBL" id="VTP59758.1"/>
    </source>
</evidence>
<dbReference type="InterPro" id="IPR001650">
    <property type="entry name" value="Helicase_C-like"/>
</dbReference>
<dbReference type="Proteomes" id="UP000307968">
    <property type="component" value="Chromosome"/>
</dbReference>
<dbReference type="CDD" id="cd18787">
    <property type="entry name" value="SF2_C_DEAD"/>
    <property type="match status" value="1"/>
</dbReference>
<dbReference type="PANTHER" id="PTHR47959:SF10">
    <property type="entry name" value="ATP-DEPENDENT RNA HELICASE RHLB"/>
    <property type="match status" value="1"/>
</dbReference>
<keyword evidence="3 9" id="KW-0347">Helicase</keyword>
<dbReference type="GO" id="GO:0005829">
    <property type="term" value="C:cytosol"/>
    <property type="evidence" value="ECO:0007669"/>
    <property type="project" value="TreeGrafter"/>
</dbReference>
<dbReference type="GO" id="GO:0003724">
    <property type="term" value="F:RNA helicase activity"/>
    <property type="evidence" value="ECO:0007669"/>
    <property type="project" value="UniProtKB-EC"/>
</dbReference>
<dbReference type="AlphaFoldDB" id="A0A4U9H806"/>
<evidence type="ECO:0000259" key="8">
    <source>
        <dbReference type="PROSITE" id="PS51194"/>
    </source>
</evidence>
<organism evidence="9 10">
    <name type="scientific">Serratia rubidaea</name>
    <name type="common">Serratia marinorubra</name>
    <dbReference type="NCBI Taxonomy" id="61652"/>
    <lineage>
        <taxon>Bacteria</taxon>
        <taxon>Pseudomonadati</taxon>
        <taxon>Pseudomonadota</taxon>
        <taxon>Gammaproteobacteria</taxon>
        <taxon>Enterobacterales</taxon>
        <taxon>Yersiniaceae</taxon>
        <taxon>Serratia</taxon>
    </lineage>
</organism>
<dbReference type="EC" id="3.6.4.13" evidence="9"/>
<keyword evidence="1" id="KW-0547">Nucleotide-binding</keyword>
<dbReference type="PROSITE" id="PS00039">
    <property type="entry name" value="DEAD_ATP_HELICASE"/>
    <property type="match status" value="1"/>
</dbReference>
<dbReference type="Gene3D" id="3.40.50.300">
    <property type="entry name" value="P-loop containing nucleotide triphosphate hydrolases"/>
    <property type="match status" value="2"/>
</dbReference>
<evidence type="ECO:0000256" key="2">
    <source>
        <dbReference type="ARBA" id="ARBA00022801"/>
    </source>
</evidence>
<dbReference type="Pfam" id="PF00271">
    <property type="entry name" value="Helicase_C"/>
    <property type="match status" value="1"/>
</dbReference>
<dbReference type="PROSITE" id="PS51194">
    <property type="entry name" value="HELICASE_CTER"/>
    <property type="match status" value="1"/>
</dbReference>
<feature type="domain" description="Helicase C-terminal" evidence="8">
    <location>
        <begin position="85"/>
        <end position="230"/>
    </location>
</feature>
<dbReference type="SMART" id="SM00490">
    <property type="entry name" value="HELICc"/>
    <property type="match status" value="1"/>
</dbReference>
<dbReference type="GO" id="GO:0003676">
    <property type="term" value="F:nucleic acid binding"/>
    <property type="evidence" value="ECO:0007669"/>
    <property type="project" value="InterPro"/>
</dbReference>
<comment type="similarity">
    <text evidence="5">Belongs to the DEAD box helicase family.</text>
</comment>
<evidence type="ECO:0000256" key="6">
    <source>
        <dbReference type="SAM" id="MobiDB-lite"/>
    </source>
</evidence>
<dbReference type="EMBL" id="LR590463">
    <property type="protein sequence ID" value="VTP59758.1"/>
    <property type="molecule type" value="Genomic_DNA"/>
</dbReference>
<evidence type="ECO:0000256" key="3">
    <source>
        <dbReference type="ARBA" id="ARBA00022806"/>
    </source>
</evidence>
<dbReference type="GO" id="GO:0005524">
    <property type="term" value="F:ATP binding"/>
    <property type="evidence" value="ECO:0007669"/>
    <property type="project" value="UniProtKB-KW"/>
</dbReference>
<evidence type="ECO:0000256" key="1">
    <source>
        <dbReference type="ARBA" id="ARBA00022741"/>
    </source>
</evidence>
<dbReference type="InterPro" id="IPR027417">
    <property type="entry name" value="P-loop_NTPase"/>
</dbReference>
<dbReference type="Pfam" id="PF00270">
    <property type="entry name" value="DEAD"/>
    <property type="match status" value="1"/>
</dbReference>
<feature type="compositionally biased region" description="Low complexity" evidence="6">
    <location>
        <begin position="242"/>
        <end position="259"/>
    </location>
</feature>
<keyword evidence="2 9" id="KW-0378">Hydrolase</keyword>
<dbReference type="GO" id="GO:0016787">
    <property type="term" value="F:hydrolase activity"/>
    <property type="evidence" value="ECO:0007669"/>
    <property type="project" value="UniProtKB-KW"/>
</dbReference>
<dbReference type="InterPro" id="IPR011545">
    <property type="entry name" value="DEAD/DEAH_box_helicase_dom"/>
</dbReference>
<dbReference type="InterPro" id="IPR014001">
    <property type="entry name" value="Helicase_ATP-bd"/>
</dbReference>
<sequence length="269" mass="30574">MVVLDEADRMYDLGFIKDIRWLFRRMPTADQRLNMLFSATLSYRVRELAFEQMNNAEYVEVEPEQKTGHRIKEELFYPSNEEKMRLLQTLIEEEWPDRAIVFANTKHRCEDIWGHLAADGHRVGLLTGDVAQKKRLRILEDFTKGNLDILVATDVAARGLHIPAVTHVFNYDLPDDCEDYVHRIGRTGRAGASGHSISLACEEYALNLPAIEAYTGHSIPVSKYNSDALLDGLPAPKRLSRPRGGNNSRRNSSQRRSGGAPRNNRKRSG</sequence>
<evidence type="ECO:0000256" key="4">
    <source>
        <dbReference type="ARBA" id="ARBA00022840"/>
    </source>
</evidence>
<dbReference type="FunFam" id="3.40.50.300:FF:000008">
    <property type="entry name" value="ATP-dependent RNA helicase RhlB"/>
    <property type="match status" value="1"/>
</dbReference>
<name>A0A4U9H806_SERRU</name>
<evidence type="ECO:0000259" key="7">
    <source>
        <dbReference type="PROSITE" id="PS51192"/>
    </source>
</evidence>